<dbReference type="CDD" id="cd13121">
    <property type="entry name" value="BF2867_like_C"/>
    <property type="match status" value="1"/>
</dbReference>
<dbReference type="RefSeq" id="WP_009292056.1">
    <property type="nucleotide sequence ID" value="NZ_GL945043.1"/>
</dbReference>
<dbReference type="Gene3D" id="2.60.40.2630">
    <property type="match status" value="1"/>
</dbReference>
<dbReference type="Gene3D" id="2.60.40.2620">
    <property type="entry name" value="Fimbrillin-like"/>
    <property type="match status" value="1"/>
</dbReference>
<sequence>MNNLNDLIRIWCLLLILVACNQDDNMDGIPDDATVPCVINSVSVIEPHKVNTRANTIDGDSIGVFLTDDVAVNGAGSTRKYSDRNNCKYTKVTGKWTPIDDENTVSLAEGVYANLWAIYPYHADKENGLDYTDRTAIPLKSRLYSAAKDLCYGKGTGATDADETSFAQPAGSKVPVDISFLNMDHAYSWVVFRINRHLYTKAAKLSKVKVSNVLTYTTLDITNGTYAGNASTPEPGIAEKVDETIPELETDYVEVGFLIVPCTLESIGTILGVADCGMKVDLTVDGDVYTLGIPRSKLSQLEAGKKYLIEITVQGAHGIVIAPDGVSTMDWPAPKEASGDLIGEATIHTNSVLNCFWS</sequence>
<comment type="caution">
    <text evidence="1">The sequence shown here is derived from an EMBL/GenBank/DDBJ whole genome shotgun (WGS) entry which is preliminary data.</text>
</comment>
<gene>
    <name evidence="1" type="ORF">BFGS077_000239</name>
</gene>
<reference evidence="1 2" key="2">
    <citation type="submission" date="2023-08" db="EMBL/GenBank/DDBJ databases">
        <authorList>
            <person name="Du M."/>
            <person name="Liu C."/>
            <person name="Liu S.-J."/>
        </authorList>
    </citation>
    <scope>NUCLEOTIDE SEQUENCE [LARGE SCALE GENOMIC DNA]</scope>
    <source>
        <strain evidence="1 2">GS077</strain>
    </source>
</reference>
<name>A0ABD5FRC3_BACFG</name>
<evidence type="ECO:0000313" key="2">
    <source>
        <dbReference type="Proteomes" id="UP001258434"/>
    </source>
</evidence>
<protein>
    <submittedName>
        <fullName evidence="1">Fimbrillin family protein</fullName>
    </submittedName>
</protein>
<dbReference type="CDD" id="cd13120">
    <property type="entry name" value="BF2867_like_N"/>
    <property type="match status" value="1"/>
</dbReference>
<evidence type="ECO:0000313" key="1">
    <source>
        <dbReference type="EMBL" id="MDT6974992.1"/>
    </source>
</evidence>
<proteinExistence type="predicted"/>
<dbReference type="EMBL" id="JAVFHL010000001">
    <property type="protein sequence ID" value="MDT6974992.1"/>
    <property type="molecule type" value="Genomic_DNA"/>
</dbReference>
<accession>A0ABD5FRC3</accession>
<dbReference type="Pfam" id="PF13149">
    <property type="entry name" value="Mfa_like_1"/>
    <property type="match status" value="1"/>
</dbReference>
<dbReference type="InterPro" id="IPR042278">
    <property type="entry name" value="Mfa-like_1_N"/>
</dbReference>
<dbReference type="AlphaFoldDB" id="A0ABD5FRC3"/>
<dbReference type="Proteomes" id="UP001258434">
    <property type="component" value="Unassembled WGS sequence"/>
</dbReference>
<dbReference type="InterPro" id="IPR025049">
    <property type="entry name" value="Mfa-like_1"/>
</dbReference>
<organism evidence="1 2">
    <name type="scientific">Bacteroides fragilis</name>
    <dbReference type="NCBI Taxonomy" id="817"/>
    <lineage>
        <taxon>Bacteria</taxon>
        <taxon>Pseudomonadati</taxon>
        <taxon>Bacteroidota</taxon>
        <taxon>Bacteroidia</taxon>
        <taxon>Bacteroidales</taxon>
        <taxon>Bacteroidaceae</taxon>
        <taxon>Bacteroides</taxon>
    </lineage>
</organism>
<reference evidence="2" key="1">
    <citation type="submission" date="2023-07" db="EMBL/GenBank/DDBJ databases">
        <title>A gut symbiont ubiquitin homologue binds and inactivates peptidyl-prolyl isomerase to mediate the interbacterial arms race in the human gut.</title>
        <authorList>
            <person name="Jiang K."/>
            <person name="Li W."/>
            <person name="Tong M."/>
            <person name="Xu J."/>
            <person name="Chen Z."/>
            <person name="Yang Y."/>
            <person name="Zang Y."/>
            <person name="Jiao X."/>
            <person name="Liu C."/>
            <person name="Lim B."/>
            <person name="Jiang X."/>
            <person name="Wang J."/>
            <person name="Wu D."/>
            <person name="Wang M."/>
            <person name="Liu S.-J."/>
            <person name="Shao F."/>
            <person name="Gao X."/>
        </authorList>
    </citation>
    <scope>NUCLEOTIDE SEQUENCE [LARGE SCALE GENOMIC DNA]</scope>
    <source>
        <strain evidence="2">GS077</strain>
    </source>
</reference>